<dbReference type="PANTHER" id="PTHR22754">
    <property type="entry name" value="DISCO-INTERACTING PROTEIN 2 DIP2 -RELATED"/>
    <property type="match status" value="1"/>
</dbReference>
<dbReference type="PROSITE" id="PS50075">
    <property type="entry name" value="CARRIER"/>
    <property type="match status" value="1"/>
</dbReference>
<evidence type="ECO:0000256" key="2">
    <source>
        <dbReference type="ARBA" id="ARBA00006432"/>
    </source>
</evidence>
<dbReference type="GO" id="GO:0016874">
    <property type="term" value="F:ligase activity"/>
    <property type="evidence" value="ECO:0007669"/>
    <property type="project" value="UniProtKB-KW"/>
</dbReference>
<sequence>AGAAQLGQRLVVPAQQFARVDHQALAGGRQRHAARADIEGRAFAGIAALGAARLLAVDDIPAERADAWRPHRARPADIAFLQYTSGSTSAPKGVMVSHGNLMANEIAIQATLGTTAEDVYVTWLPPFHDMGLIGGLLQPLHAGGMLVLMTTAAFLARPTRWLDAMHRYRGTVAAGPDFAYRLCADRVARAGRDAPPAWDLSAWRIALSGAEPVRADTVADFQAAFAPCGLAARAVTPSYGLAEATLLVTGGQRTHGEVSRRFSSEALKRGIAAPLADDAATPESGAAAADVAAQRLVGCGAVARDHALRIVDPSSGAARGVGEVGEIQVKGPSVALGYWGRPEASAETFVEEGPDRWLRTGDLGFLLDGELYVTGRIKDLIIVRGHNLYPQDIEAALESRLDLVRKGRIAAFAVPGPTGDAIGVAAEVSRATRKAVRPQALVAAIAAVVGEVCGEAPRVTVLLNPGGLPKTSSGKIQRSAARRSWQDGSLDAYAVHAHGRFVVDEEGADERTSVAALDAASDAEPDGDANPAHHAAPGAPREAALNDTERALAAIWHEVLDDTGELHLTPQSHFFAVGGNSLTAVRLASRVTARFGASLAVRDLFQAPTLAELAARVQALRQDAGKAPPSAALVPIARGATMPLSPTQRRLWLVERLTPRAERQAHPAYNMTAALHLSGPLDLPALRAAMADLIERHEVLRTAYPENDDGEPVALLRPPFVLELPLTDLSALPAARQPAALDEAFAAMAGNAFELADGPLLRAVLLRLAPERHALLLGVHHIVFDGWSVAVFVRDLATAYAARQVGRPPSWSPLPVQYADYADWQTRQLAAALPALAAHWREVLRGAPVLSTLPPDRERPAVASMAGDAFALMLPRAEADAIAQLARAQGSTPFAVMLAAFLAALHRRAASDDLVIGTDVAGRDRPEIEDLIGFFVNVVPLRSRRERGDSFVQWLSRVRDLSLSAFEHAAMPFDQIVDAAGVPRTRRHGPLVQTLFVVQNTPAVRPDLPGLGMRLESRPPATSKFDLAVFVTDTPDGLHAEWVFAAALYERASVAAFAQAWRALLRAAVATPEAALDALLDTATDAVPGGLLPASPPPFKEPTMSSLPMPAADKLDKLSKLNKLSKLGRGPAAPAAGVGAPAMAALAAVRLSTLAEDRRFPLIVEATSPDLDPVAWARRHRDAIESLLLSHGGLLMRGFGLRTPQEFEAFAETIEPELFGGYGDLPKKEGGRNTYRSTPYPERQMILFHNESAHLERWPRKQWFFCELPSPVGGATPIVDCREMLRRLPAELVDEFERKGLLYVRTFTPRLDVSWQDFFKTTDRLEVEARLTRAGTGFRWLDGDTLQTRTRCPAVVKHPLTGERVFFNQVQLHHVSCLEAEVREDLLGLVGPDRMPRHVMFGDGSLIPDTTMAVVGATYEACAVRLAWRQGDVIMLDNMLAAHARDPYEGPRKIVVAMGAMFDRAALGGEG</sequence>
<comment type="caution">
    <text evidence="9">The sequence shown here is derived from an EMBL/GenBank/DDBJ whole genome shotgun (WGS) entry which is preliminary data.</text>
</comment>
<dbReference type="Gene3D" id="3.40.50.12780">
    <property type="entry name" value="N-terminal domain of ligase-like"/>
    <property type="match status" value="1"/>
</dbReference>
<evidence type="ECO:0000313" key="10">
    <source>
        <dbReference type="Proteomes" id="UP000231501"/>
    </source>
</evidence>
<evidence type="ECO:0000313" key="9">
    <source>
        <dbReference type="EMBL" id="PIM51367.1"/>
    </source>
</evidence>
<dbReference type="SUPFAM" id="SSF47336">
    <property type="entry name" value="ACP-like"/>
    <property type="match status" value="1"/>
</dbReference>
<organism evidence="9 10">
    <name type="scientific">Roseateles chitinivorans</name>
    <dbReference type="NCBI Taxonomy" id="2917965"/>
    <lineage>
        <taxon>Bacteria</taxon>
        <taxon>Pseudomonadati</taxon>
        <taxon>Pseudomonadota</taxon>
        <taxon>Betaproteobacteria</taxon>
        <taxon>Burkholderiales</taxon>
        <taxon>Sphaerotilaceae</taxon>
        <taxon>Roseateles</taxon>
    </lineage>
</organism>
<dbReference type="SMART" id="SM00823">
    <property type="entry name" value="PKS_PP"/>
    <property type="match status" value="1"/>
</dbReference>
<dbReference type="SUPFAM" id="SSF51197">
    <property type="entry name" value="Clavaminate synthase-like"/>
    <property type="match status" value="1"/>
</dbReference>
<dbReference type="GO" id="GO:0005886">
    <property type="term" value="C:plasma membrane"/>
    <property type="evidence" value="ECO:0007669"/>
    <property type="project" value="TreeGrafter"/>
</dbReference>
<protein>
    <submittedName>
        <fullName evidence="9">Non ribosomal peptide synthase</fullName>
    </submittedName>
</protein>
<dbReference type="InterPro" id="IPR040097">
    <property type="entry name" value="FAAL/FAAC"/>
</dbReference>
<evidence type="ECO:0000256" key="6">
    <source>
        <dbReference type="ARBA" id="ARBA00023002"/>
    </source>
</evidence>
<dbReference type="Gene3D" id="3.30.559.30">
    <property type="entry name" value="Nonribosomal peptide synthetase, condensation domain"/>
    <property type="match status" value="1"/>
</dbReference>
<dbReference type="InterPro" id="IPR009081">
    <property type="entry name" value="PP-bd_ACP"/>
</dbReference>
<dbReference type="GO" id="GO:0031177">
    <property type="term" value="F:phosphopantetheine binding"/>
    <property type="evidence" value="ECO:0007669"/>
    <property type="project" value="InterPro"/>
</dbReference>
<dbReference type="SUPFAM" id="SSF52777">
    <property type="entry name" value="CoA-dependent acyltransferases"/>
    <property type="match status" value="2"/>
</dbReference>
<evidence type="ECO:0000259" key="8">
    <source>
        <dbReference type="PROSITE" id="PS50075"/>
    </source>
</evidence>
<dbReference type="GO" id="GO:0071766">
    <property type="term" value="P:Actinobacterium-type cell wall biogenesis"/>
    <property type="evidence" value="ECO:0007669"/>
    <property type="project" value="UniProtKB-ARBA"/>
</dbReference>
<dbReference type="Pfam" id="PF00550">
    <property type="entry name" value="PP-binding"/>
    <property type="match status" value="1"/>
</dbReference>
<feature type="domain" description="Carrier" evidence="8">
    <location>
        <begin position="543"/>
        <end position="621"/>
    </location>
</feature>
<dbReference type="Gene3D" id="1.10.1200.10">
    <property type="entry name" value="ACP-like"/>
    <property type="match status" value="1"/>
</dbReference>
<dbReference type="CDD" id="cd05931">
    <property type="entry name" value="FAAL"/>
    <property type="match status" value="1"/>
</dbReference>
<gene>
    <name evidence="9" type="ORF">CS062_20225</name>
</gene>
<dbReference type="InterPro" id="IPR006162">
    <property type="entry name" value="Ppantetheine_attach_site"/>
</dbReference>
<feature type="non-terminal residue" evidence="9">
    <location>
        <position position="1"/>
    </location>
</feature>
<name>A0A2G9C4Q7_9BURK</name>
<dbReference type="FunFam" id="3.40.50.12780:FF:000013">
    <property type="entry name" value="Long-chain-fatty-acid--AMP ligase FadD32"/>
    <property type="match status" value="1"/>
</dbReference>
<keyword evidence="10" id="KW-1185">Reference proteome</keyword>
<dbReference type="EMBL" id="PEOG01000068">
    <property type="protein sequence ID" value="PIM51367.1"/>
    <property type="molecule type" value="Genomic_DNA"/>
</dbReference>
<dbReference type="GO" id="GO:0070566">
    <property type="term" value="F:adenylyltransferase activity"/>
    <property type="evidence" value="ECO:0007669"/>
    <property type="project" value="TreeGrafter"/>
</dbReference>
<dbReference type="PROSITE" id="PS00455">
    <property type="entry name" value="AMP_BINDING"/>
    <property type="match status" value="1"/>
</dbReference>
<dbReference type="InterPro" id="IPR000873">
    <property type="entry name" value="AMP-dep_synth/lig_dom"/>
</dbReference>
<keyword evidence="4" id="KW-0597">Phosphoprotein</keyword>
<accession>A0A2G9C4Q7</accession>
<evidence type="ECO:0000256" key="5">
    <source>
        <dbReference type="ARBA" id="ARBA00022598"/>
    </source>
</evidence>
<evidence type="ECO:0000256" key="7">
    <source>
        <dbReference type="SAM" id="MobiDB-lite"/>
    </source>
</evidence>
<comment type="similarity">
    <text evidence="2">Belongs to the ATP-dependent AMP-binding enzyme family.</text>
</comment>
<dbReference type="InterPro" id="IPR020806">
    <property type="entry name" value="PKS_PP-bd"/>
</dbReference>
<dbReference type="SUPFAM" id="SSF56801">
    <property type="entry name" value="Acetyl-CoA synthetase-like"/>
    <property type="match status" value="1"/>
</dbReference>
<dbReference type="Gene3D" id="3.60.130.10">
    <property type="entry name" value="Clavaminate synthase-like"/>
    <property type="match status" value="1"/>
</dbReference>
<dbReference type="InterPro" id="IPR003819">
    <property type="entry name" value="TauD/TfdA-like"/>
</dbReference>
<dbReference type="InterPro" id="IPR042099">
    <property type="entry name" value="ANL_N_sf"/>
</dbReference>
<dbReference type="InterPro" id="IPR036736">
    <property type="entry name" value="ACP-like_sf"/>
</dbReference>
<dbReference type="CDD" id="cd19531">
    <property type="entry name" value="LCL_NRPS-like"/>
    <property type="match status" value="1"/>
</dbReference>
<feature type="compositionally biased region" description="Low complexity" evidence="7">
    <location>
        <begin position="528"/>
        <end position="542"/>
    </location>
</feature>
<dbReference type="PANTHER" id="PTHR22754:SF32">
    <property type="entry name" value="DISCO-INTERACTING PROTEIN 2"/>
    <property type="match status" value="1"/>
</dbReference>
<dbReference type="InterPro" id="IPR023213">
    <property type="entry name" value="CAT-like_dom_sf"/>
</dbReference>
<keyword evidence="6" id="KW-0560">Oxidoreductase</keyword>
<dbReference type="GO" id="GO:0016706">
    <property type="term" value="F:2-oxoglutarate-dependent dioxygenase activity"/>
    <property type="evidence" value="ECO:0007669"/>
    <property type="project" value="UniProtKB-ARBA"/>
</dbReference>
<dbReference type="PROSITE" id="PS00012">
    <property type="entry name" value="PHOSPHOPANTETHEINE"/>
    <property type="match status" value="1"/>
</dbReference>
<dbReference type="InterPro" id="IPR045851">
    <property type="entry name" value="AMP-bd_C_sf"/>
</dbReference>
<dbReference type="Pfam" id="PF02668">
    <property type="entry name" value="TauD"/>
    <property type="match status" value="1"/>
</dbReference>
<dbReference type="OrthoDB" id="8826085at2"/>
<feature type="region of interest" description="Disordered" evidence="7">
    <location>
        <begin position="520"/>
        <end position="542"/>
    </location>
</feature>
<evidence type="ECO:0000256" key="3">
    <source>
        <dbReference type="ARBA" id="ARBA00022450"/>
    </source>
</evidence>
<dbReference type="Pfam" id="PF00501">
    <property type="entry name" value="AMP-binding"/>
    <property type="match status" value="1"/>
</dbReference>
<keyword evidence="3" id="KW-0596">Phosphopantetheine</keyword>
<evidence type="ECO:0000256" key="1">
    <source>
        <dbReference type="ARBA" id="ARBA00001957"/>
    </source>
</evidence>
<dbReference type="Pfam" id="PF00668">
    <property type="entry name" value="Condensation"/>
    <property type="match status" value="1"/>
</dbReference>
<dbReference type="InterPro" id="IPR001242">
    <property type="entry name" value="Condensation_dom"/>
</dbReference>
<proteinExistence type="inferred from homology"/>
<dbReference type="Gene3D" id="3.30.559.10">
    <property type="entry name" value="Chloramphenicol acetyltransferase-like domain"/>
    <property type="match status" value="1"/>
</dbReference>
<reference evidence="9 10" key="1">
    <citation type="submission" date="2017-11" db="EMBL/GenBank/DDBJ databases">
        <title>Draft genome sequence of Mitsuaria sp. HWN-4.</title>
        <authorList>
            <person name="Gundlapally S.R."/>
        </authorList>
    </citation>
    <scope>NUCLEOTIDE SEQUENCE [LARGE SCALE GENOMIC DNA]</scope>
    <source>
        <strain evidence="9 10">HWN-4</strain>
    </source>
</reference>
<keyword evidence="5" id="KW-0436">Ligase</keyword>
<dbReference type="Gene3D" id="3.30.300.30">
    <property type="match status" value="1"/>
</dbReference>
<comment type="cofactor">
    <cofactor evidence="1">
        <name>pantetheine 4'-phosphate</name>
        <dbReference type="ChEBI" id="CHEBI:47942"/>
    </cofactor>
</comment>
<dbReference type="InterPro" id="IPR020845">
    <property type="entry name" value="AMP-binding_CS"/>
</dbReference>
<dbReference type="GO" id="GO:0006633">
    <property type="term" value="P:fatty acid biosynthetic process"/>
    <property type="evidence" value="ECO:0007669"/>
    <property type="project" value="TreeGrafter"/>
</dbReference>
<dbReference type="Proteomes" id="UP000231501">
    <property type="component" value="Unassembled WGS sequence"/>
</dbReference>
<dbReference type="InterPro" id="IPR042098">
    <property type="entry name" value="TauD-like_sf"/>
</dbReference>
<evidence type="ECO:0000256" key="4">
    <source>
        <dbReference type="ARBA" id="ARBA00022553"/>
    </source>
</evidence>